<dbReference type="Proteomes" id="UP000665561">
    <property type="component" value="Unassembled WGS sequence"/>
</dbReference>
<evidence type="ECO:0000256" key="2">
    <source>
        <dbReference type="ARBA" id="ARBA00022801"/>
    </source>
</evidence>
<dbReference type="RefSeq" id="WP_161744402.1">
    <property type="nucleotide sequence ID" value="NZ_JAAAMV010000013.1"/>
</dbReference>
<dbReference type="SUPFAM" id="SSF88713">
    <property type="entry name" value="Glycoside hydrolase/deacetylase"/>
    <property type="match status" value="1"/>
</dbReference>
<evidence type="ECO:0000259" key="4">
    <source>
        <dbReference type="PROSITE" id="PS51677"/>
    </source>
</evidence>
<dbReference type="PROSITE" id="PS51677">
    <property type="entry name" value="NODB"/>
    <property type="match status" value="1"/>
</dbReference>
<dbReference type="InterPro" id="IPR050248">
    <property type="entry name" value="Polysacc_deacetylase_ArnD"/>
</dbReference>
<keyword evidence="6" id="KW-1185">Reference proteome</keyword>
<name>A0ABW9XTE0_9BACL</name>
<dbReference type="PANTHER" id="PTHR10587">
    <property type="entry name" value="GLYCOSYL TRANSFERASE-RELATED"/>
    <property type="match status" value="1"/>
</dbReference>
<dbReference type="InterPro" id="IPR011330">
    <property type="entry name" value="Glyco_hydro/deAcase_b/a-brl"/>
</dbReference>
<feature type="compositionally biased region" description="Polar residues" evidence="3">
    <location>
        <begin position="98"/>
        <end position="125"/>
    </location>
</feature>
<feature type="compositionally biased region" description="Low complexity" evidence="3">
    <location>
        <begin position="126"/>
        <end position="150"/>
    </location>
</feature>
<feature type="domain" description="NodB homology" evidence="4">
    <location>
        <begin position="195"/>
        <end position="376"/>
    </location>
</feature>
<evidence type="ECO:0000256" key="3">
    <source>
        <dbReference type="SAM" id="MobiDB-lite"/>
    </source>
</evidence>
<dbReference type="PANTHER" id="PTHR10587:SF133">
    <property type="entry name" value="CHITIN DEACETYLASE 1-RELATED"/>
    <property type="match status" value="1"/>
</dbReference>
<dbReference type="Gene3D" id="3.20.20.370">
    <property type="entry name" value="Glycoside hydrolase/deacetylase"/>
    <property type="match status" value="1"/>
</dbReference>
<sequence>MILATLMVGLMAGCGNYSGGDSAGRTDAEGMPCPPSGHGQAAVQVGVKDPNGARACRELLGPPFASNPGPASGTGQDGGHTASGTPSRPVDAKPDSPSGAQTGSNSTSKPGSATSSRPGTNASSEPGSNASSKPGSNSSSKPDSKPQSQAGSNPDPKPGSGTDSKPQDQAPPAPPVKLDKPTEPAVAYTGKNGAKLVALTFDDGPDNRYTPAILDILKAKHIHATFFTVGLQVKRYGAVMKRIVDEGSEIGNHTYAHKDLSKLDSNPIMNQIKWTDTLIQKQAGYVPRLVRAPYGASSPLLKRIVADNKRELVFWTVDTKDWEGSTVTAMRANVNKNTHPGGIILMHSFGSKHIANTVQLLPLIIKDLEAKGYSFVTVGELLDAKAQHRAAAAK</sequence>
<dbReference type="InterPro" id="IPR002509">
    <property type="entry name" value="NODB_dom"/>
</dbReference>
<keyword evidence="1" id="KW-0479">Metal-binding</keyword>
<proteinExistence type="predicted"/>
<keyword evidence="2" id="KW-0378">Hydrolase</keyword>
<comment type="caution">
    <text evidence="5">The sequence shown here is derived from an EMBL/GenBank/DDBJ whole genome shotgun (WGS) entry which is preliminary data.</text>
</comment>
<gene>
    <name evidence="5" type="ORF">GT019_17075</name>
</gene>
<evidence type="ECO:0000256" key="1">
    <source>
        <dbReference type="ARBA" id="ARBA00022723"/>
    </source>
</evidence>
<dbReference type="Pfam" id="PF01522">
    <property type="entry name" value="Polysacc_deac_1"/>
    <property type="match status" value="1"/>
</dbReference>
<feature type="region of interest" description="Disordered" evidence="3">
    <location>
        <begin position="27"/>
        <end position="186"/>
    </location>
</feature>
<accession>A0ABW9XTE0</accession>
<evidence type="ECO:0000313" key="6">
    <source>
        <dbReference type="Proteomes" id="UP000665561"/>
    </source>
</evidence>
<dbReference type="EMBL" id="JAAAMV010000013">
    <property type="protein sequence ID" value="NBD25587.1"/>
    <property type="molecule type" value="Genomic_DNA"/>
</dbReference>
<dbReference type="CDD" id="cd10917">
    <property type="entry name" value="CE4_NodB_like_6s_7s"/>
    <property type="match status" value="1"/>
</dbReference>
<organism evidence="5 6">
    <name type="scientific">Paenibacillus glycinis</name>
    <dbReference type="NCBI Taxonomy" id="2697035"/>
    <lineage>
        <taxon>Bacteria</taxon>
        <taxon>Bacillati</taxon>
        <taxon>Bacillota</taxon>
        <taxon>Bacilli</taxon>
        <taxon>Bacillales</taxon>
        <taxon>Paenibacillaceae</taxon>
        <taxon>Paenibacillus</taxon>
    </lineage>
</organism>
<evidence type="ECO:0000313" key="5">
    <source>
        <dbReference type="EMBL" id="NBD25587.1"/>
    </source>
</evidence>
<protein>
    <submittedName>
        <fullName evidence="5">Polysaccharide deacetylase family protein</fullName>
    </submittedName>
</protein>
<reference evidence="5 6" key="1">
    <citation type="submission" date="2020-01" db="EMBL/GenBank/DDBJ databases">
        <title>Paenibacillus soybeanensis sp. nov. isolated from the nodules of soybean (Glycine max(L.) Merr).</title>
        <authorList>
            <person name="Wang H."/>
        </authorList>
    </citation>
    <scope>NUCLEOTIDE SEQUENCE [LARGE SCALE GENOMIC DNA]</scope>
    <source>
        <strain evidence="5 6">T1</strain>
    </source>
</reference>